<dbReference type="PROSITE" id="PS51918">
    <property type="entry name" value="RADICAL_SAM"/>
    <property type="match status" value="1"/>
</dbReference>
<dbReference type="GO" id="GO:0051539">
    <property type="term" value="F:4 iron, 4 sulfur cluster binding"/>
    <property type="evidence" value="ECO:0007669"/>
    <property type="project" value="UniProtKB-KW"/>
</dbReference>
<dbReference type="PANTHER" id="PTHR43409:SF16">
    <property type="entry name" value="SLR0320 PROTEIN"/>
    <property type="match status" value="1"/>
</dbReference>
<dbReference type="SFLD" id="SFLDG01123">
    <property type="entry name" value="methyltransferase_(Class_B)"/>
    <property type="match status" value="1"/>
</dbReference>
<dbReference type="Gene3D" id="3.80.30.20">
    <property type="entry name" value="tm_1862 like domain"/>
    <property type="match status" value="1"/>
</dbReference>
<dbReference type="InterPro" id="IPR034466">
    <property type="entry name" value="Methyltransferase_Class_B"/>
</dbReference>
<dbReference type="GO" id="GO:0005829">
    <property type="term" value="C:cytosol"/>
    <property type="evidence" value="ECO:0007669"/>
    <property type="project" value="TreeGrafter"/>
</dbReference>
<dbReference type="PROSITE" id="PS51332">
    <property type="entry name" value="B12_BINDING"/>
    <property type="match status" value="1"/>
</dbReference>
<dbReference type="Gene3D" id="3.40.50.280">
    <property type="entry name" value="Cobalamin-binding domain"/>
    <property type="match status" value="1"/>
</dbReference>
<comment type="cofactor">
    <cofactor evidence="1">
        <name>[4Fe-4S] cluster</name>
        <dbReference type="ChEBI" id="CHEBI:49883"/>
    </cofactor>
</comment>
<feature type="domain" description="B12-binding" evidence="6">
    <location>
        <begin position="114"/>
        <end position="254"/>
    </location>
</feature>
<dbReference type="GO" id="GO:0046872">
    <property type="term" value="F:metal ion binding"/>
    <property type="evidence" value="ECO:0007669"/>
    <property type="project" value="UniProtKB-KW"/>
</dbReference>
<evidence type="ECO:0000256" key="1">
    <source>
        <dbReference type="ARBA" id="ARBA00001966"/>
    </source>
</evidence>
<keyword evidence="2" id="KW-0949">S-adenosyl-L-methionine</keyword>
<name>A0A381Z726_9ZZZZ</name>
<evidence type="ECO:0000256" key="2">
    <source>
        <dbReference type="ARBA" id="ARBA00022691"/>
    </source>
</evidence>
<organism evidence="8">
    <name type="scientific">marine metagenome</name>
    <dbReference type="NCBI Taxonomy" id="408172"/>
    <lineage>
        <taxon>unclassified sequences</taxon>
        <taxon>metagenomes</taxon>
        <taxon>ecological metagenomes</taxon>
    </lineage>
</organism>
<dbReference type="EMBL" id="UINC01020204">
    <property type="protein sequence ID" value="SVA85050.1"/>
    <property type="molecule type" value="Genomic_DNA"/>
</dbReference>
<dbReference type="GO" id="GO:0003824">
    <property type="term" value="F:catalytic activity"/>
    <property type="evidence" value="ECO:0007669"/>
    <property type="project" value="InterPro"/>
</dbReference>
<dbReference type="InterPro" id="IPR006158">
    <property type="entry name" value="Cobalamin-bd"/>
</dbReference>
<evidence type="ECO:0000259" key="6">
    <source>
        <dbReference type="PROSITE" id="PS51332"/>
    </source>
</evidence>
<proteinExistence type="predicted"/>
<dbReference type="SMART" id="SM00729">
    <property type="entry name" value="Elp3"/>
    <property type="match status" value="1"/>
</dbReference>
<keyword evidence="3" id="KW-0479">Metal-binding</keyword>
<feature type="domain" description="Radical SAM core" evidence="7">
    <location>
        <begin position="302"/>
        <end position="529"/>
    </location>
</feature>
<dbReference type="InterPro" id="IPR051198">
    <property type="entry name" value="BchE-like"/>
</dbReference>
<evidence type="ECO:0000256" key="3">
    <source>
        <dbReference type="ARBA" id="ARBA00022723"/>
    </source>
</evidence>
<dbReference type="SFLD" id="SFLDS00029">
    <property type="entry name" value="Radical_SAM"/>
    <property type="match status" value="1"/>
</dbReference>
<accession>A0A381Z726</accession>
<sequence length="660" mass="73342">MGRAVTVVASTSSRPGIVRFEINRCLTGMGHERYQAGDEILGKRPVDDLARYLFDLGGIDFVGVFSNVITVQSTGEAPDVDRIVDVIANLHLHYREGTEASNNEILSVPPTTANRRVYLGDLTNTGNGIMALTFPLGTSYVAAYAKQELGDRFDFRLFKFPEALGQAMKSDPPKVLALSNYSWNLELSYKLSALAKKHDPSLVVVFGGPNFPVISDEKLTFLKQRPAVDFYVELEGEVGFVDLLLKLEASEFDVDAFKQTKEPVGNCSYLSGGELIDGGIERIADVNMIPSPYLTGLMDEFFELPLSPMLETTRGCPFTCTFCVEGRPTYSRVKSFHIDRVQEELRYMAERVNGVNELTIADSNFGMNKWDLATAEAIAGVQSEFQWPTLVNASTGKNRQERVIETVAVLNGAWVAGSAVQSSDSDVLDNVKRSNISLDAYSDLMDSMNSLGKDALTYSEIILGLPGDSKDKHFDSLRYAVDSQVNRVHMYEATLLTGTDMDSQETRDKFGLVTKFRLIPGGVGSYDFAGEKLHVAEIEEIIVGSDSMTFEEYLSCRKMNLLIETFVNNGLCDEVFAAMRTMGLSVFELLAVLHRHDELYSEKFQNNLTRFLDANCAKLFDSREEAEESVLGCENFDRYLTGDLGNNELLEHKARLYSDL</sequence>
<gene>
    <name evidence="8" type="ORF">METZ01_LOCUS137904</name>
</gene>
<dbReference type="GO" id="GO:0031419">
    <property type="term" value="F:cobalamin binding"/>
    <property type="evidence" value="ECO:0007669"/>
    <property type="project" value="InterPro"/>
</dbReference>
<dbReference type="SUPFAM" id="SSF102114">
    <property type="entry name" value="Radical SAM enzymes"/>
    <property type="match status" value="1"/>
</dbReference>
<evidence type="ECO:0000259" key="7">
    <source>
        <dbReference type="PROSITE" id="PS51918"/>
    </source>
</evidence>
<dbReference type="PANTHER" id="PTHR43409">
    <property type="entry name" value="ANAEROBIC MAGNESIUM-PROTOPORPHYRIN IX MONOMETHYL ESTER CYCLASE-RELATED"/>
    <property type="match status" value="1"/>
</dbReference>
<keyword evidence="5" id="KW-0411">Iron-sulfur</keyword>
<dbReference type="SFLD" id="SFLDG01082">
    <property type="entry name" value="B12-binding_domain_containing"/>
    <property type="match status" value="1"/>
</dbReference>
<dbReference type="Pfam" id="PF02310">
    <property type="entry name" value="B12-binding"/>
    <property type="match status" value="1"/>
</dbReference>
<evidence type="ECO:0000256" key="4">
    <source>
        <dbReference type="ARBA" id="ARBA00023004"/>
    </source>
</evidence>
<reference evidence="8" key="1">
    <citation type="submission" date="2018-05" db="EMBL/GenBank/DDBJ databases">
        <authorList>
            <person name="Lanie J.A."/>
            <person name="Ng W.-L."/>
            <person name="Kazmierczak K.M."/>
            <person name="Andrzejewski T.M."/>
            <person name="Davidsen T.M."/>
            <person name="Wayne K.J."/>
            <person name="Tettelin H."/>
            <person name="Glass J.I."/>
            <person name="Rusch D."/>
            <person name="Podicherti R."/>
            <person name="Tsui H.-C.T."/>
            <person name="Winkler M.E."/>
        </authorList>
    </citation>
    <scope>NUCLEOTIDE SEQUENCE</scope>
</reference>
<evidence type="ECO:0000313" key="8">
    <source>
        <dbReference type="EMBL" id="SVA85050.1"/>
    </source>
</evidence>
<feature type="non-terminal residue" evidence="8">
    <location>
        <position position="660"/>
    </location>
</feature>
<dbReference type="AlphaFoldDB" id="A0A381Z726"/>
<dbReference type="InterPro" id="IPR006638">
    <property type="entry name" value="Elp3/MiaA/NifB-like_rSAM"/>
</dbReference>
<keyword evidence="4" id="KW-0408">Iron</keyword>
<protein>
    <submittedName>
        <fullName evidence="8">Uncharacterized protein</fullName>
    </submittedName>
</protein>
<dbReference type="InterPro" id="IPR058240">
    <property type="entry name" value="rSAM_sf"/>
</dbReference>
<dbReference type="InterPro" id="IPR023404">
    <property type="entry name" value="rSAM_horseshoe"/>
</dbReference>
<dbReference type="InterPro" id="IPR007197">
    <property type="entry name" value="rSAM"/>
</dbReference>
<evidence type="ECO:0000256" key="5">
    <source>
        <dbReference type="ARBA" id="ARBA00023014"/>
    </source>
</evidence>